<dbReference type="AlphaFoldDB" id="A0A1C5GE30"/>
<evidence type="ECO:0000313" key="2">
    <source>
        <dbReference type="EMBL" id="SCG17987.1"/>
    </source>
</evidence>
<accession>A0A1C5GE30</accession>
<name>A0A1C5GE30_MICEH</name>
<organism evidence="2 3">
    <name type="scientific">Micromonospora echinofusca</name>
    <dbReference type="NCBI Taxonomy" id="47858"/>
    <lineage>
        <taxon>Bacteria</taxon>
        <taxon>Bacillati</taxon>
        <taxon>Actinomycetota</taxon>
        <taxon>Actinomycetes</taxon>
        <taxon>Micromonosporales</taxon>
        <taxon>Micromonosporaceae</taxon>
        <taxon>Micromonospora</taxon>
    </lineage>
</organism>
<dbReference type="EMBL" id="LT607733">
    <property type="protein sequence ID" value="SCG17987.1"/>
    <property type="molecule type" value="Genomic_DNA"/>
</dbReference>
<proteinExistence type="predicted"/>
<feature type="compositionally biased region" description="Basic and acidic residues" evidence="1">
    <location>
        <begin position="70"/>
        <end position="87"/>
    </location>
</feature>
<evidence type="ECO:0000256" key="1">
    <source>
        <dbReference type="SAM" id="MobiDB-lite"/>
    </source>
</evidence>
<gene>
    <name evidence="2" type="ORF">GA0070610_4313</name>
</gene>
<dbReference type="Proteomes" id="UP000198251">
    <property type="component" value="Chromosome I"/>
</dbReference>
<evidence type="ECO:0000313" key="3">
    <source>
        <dbReference type="Proteomes" id="UP000198251"/>
    </source>
</evidence>
<dbReference type="RefSeq" id="WP_089001657.1">
    <property type="nucleotide sequence ID" value="NZ_LT607733.1"/>
</dbReference>
<sequence length="87" mass="9433">MSENTSTGRADTPRHRCRRTRPEAYRCACGRLRERCVRAAVRALWSPTRRTAHGEYAHPGAPRAPGPGRGGDHGGRPHRDAGAAHAG</sequence>
<feature type="region of interest" description="Disordered" evidence="1">
    <location>
        <begin position="47"/>
        <end position="87"/>
    </location>
</feature>
<keyword evidence="3" id="KW-1185">Reference proteome</keyword>
<protein>
    <submittedName>
        <fullName evidence="2">Uncharacterized protein</fullName>
    </submittedName>
</protein>
<dbReference type="GeneID" id="95804024"/>
<reference evidence="2 3" key="1">
    <citation type="submission" date="2016-06" db="EMBL/GenBank/DDBJ databases">
        <authorList>
            <person name="Kjaerup R.B."/>
            <person name="Dalgaard T.S."/>
            <person name="Juul-Madsen H.R."/>
        </authorList>
    </citation>
    <scope>NUCLEOTIDE SEQUENCE [LARGE SCALE GENOMIC DNA]</scope>
    <source>
        <strain evidence="2 3">DSM 43913</strain>
    </source>
</reference>